<gene>
    <name evidence="2" type="ORF">WKW82_21835</name>
</gene>
<evidence type="ECO:0000313" key="3">
    <source>
        <dbReference type="Proteomes" id="UP001385892"/>
    </source>
</evidence>
<feature type="domain" description="Immunity MXAN-0049 protein" evidence="1">
    <location>
        <begin position="39"/>
        <end position="187"/>
    </location>
</feature>
<name>A0ABU8WPI1_9BURK</name>
<sequence length="192" mass="21442">MSNYVIWTKKIVKGACTLADFTGYAQDWRLLDGQSLKDSFPSSARFDMDPEYPDKLALTDSLYNTDRQIVASPKLRGLLEGLDIPHMEYLPVNVFNHKGRPVEPSYVIAHPIDPIDCIDVAASGADFSLIDTDSIDSVQRLVIDESCIDPARLLFRPKAYYKVILAHRSLADKVDAAGITGVRWIELSDWPG</sequence>
<dbReference type="Proteomes" id="UP001385892">
    <property type="component" value="Unassembled WGS sequence"/>
</dbReference>
<dbReference type="RefSeq" id="WP_340344438.1">
    <property type="nucleotide sequence ID" value="NZ_JBBKZT010000010.1"/>
</dbReference>
<evidence type="ECO:0000259" key="1">
    <source>
        <dbReference type="Pfam" id="PF07791"/>
    </source>
</evidence>
<dbReference type="EMBL" id="JBBKZT010000010">
    <property type="protein sequence ID" value="MEJ8849309.1"/>
    <property type="molecule type" value="Genomic_DNA"/>
</dbReference>
<dbReference type="InterPro" id="IPR012433">
    <property type="entry name" value="Imm11"/>
</dbReference>
<organism evidence="2 3">
    <name type="scientific">Variovorax rhizosphaerae</name>
    <dbReference type="NCBI Taxonomy" id="1836200"/>
    <lineage>
        <taxon>Bacteria</taxon>
        <taxon>Pseudomonadati</taxon>
        <taxon>Pseudomonadota</taxon>
        <taxon>Betaproteobacteria</taxon>
        <taxon>Burkholderiales</taxon>
        <taxon>Comamonadaceae</taxon>
        <taxon>Variovorax</taxon>
    </lineage>
</organism>
<evidence type="ECO:0000313" key="2">
    <source>
        <dbReference type="EMBL" id="MEJ8849309.1"/>
    </source>
</evidence>
<comment type="caution">
    <text evidence="2">The sequence shown here is derived from an EMBL/GenBank/DDBJ whole genome shotgun (WGS) entry which is preliminary data.</text>
</comment>
<keyword evidence="3" id="KW-1185">Reference proteome</keyword>
<reference evidence="2 3" key="1">
    <citation type="submission" date="2024-03" db="EMBL/GenBank/DDBJ databases">
        <title>Novel species of the genus Variovorax.</title>
        <authorList>
            <person name="Liu Q."/>
            <person name="Xin Y.-H."/>
        </authorList>
    </citation>
    <scope>NUCLEOTIDE SEQUENCE [LARGE SCALE GENOMIC DNA]</scope>
    <source>
        <strain evidence="2 3">KACC 18900</strain>
    </source>
</reference>
<accession>A0ABU8WPI1</accession>
<dbReference type="Pfam" id="PF07791">
    <property type="entry name" value="Imm11"/>
    <property type="match status" value="1"/>
</dbReference>
<protein>
    <submittedName>
        <fullName evidence="2">DUF1629 domain-containing protein</fullName>
    </submittedName>
</protein>
<proteinExistence type="predicted"/>